<feature type="signal peptide" evidence="1">
    <location>
        <begin position="1"/>
        <end position="18"/>
    </location>
</feature>
<evidence type="ECO:0000256" key="1">
    <source>
        <dbReference type="SAM" id="SignalP"/>
    </source>
</evidence>
<dbReference type="InterPro" id="IPR017850">
    <property type="entry name" value="Alkaline_phosphatase_core_sf"/>
</dbReference>
<evidence type="ECO:0000313" key="2">
    <source>
        <dbReference type="EMBL" id="NBC37108.1"/>
    </source>
</evidence>
<reference evidence="3" key="1">
    <citation type="submission" date="2020-01" db="EMBL/GenBank/DDBJ databases">
        <title>Sphingomonas sp. strain CSW-10.</title>
        <authorList>
            <person name="Chen W.-M."/>
        </authorList>
    </citation>
    <scope>NUCLEOTIDE SEQUENCE [LARGE SCALE GENOMIC DNA]</scope>
    <source>
        <strain evidence="3">FSY-8</strain>
    </source>
</reference>
<evidence type="ECO:0000313" key="3">
    <source>
        <dbReference type="Proteomes" id="UP000753724"/>
    </source>
</evidence>
<dbReference type="EMBL" id="JAAAPO010000004">
    <property type="protein sequence ID" value="NBC37108.1"/>
    <property type="molecule type" value="Genomic_DNA"/>
</dbReference>
<dbReference type="InterPro" id="IPR002591">
    <property type="entry name" value="Phosphodiest/P_Trfase"/>
</dbReference>
<sequence length="460" mass="48584">MAAAAMVLASVGITPALASPARRAPARPAASAVHPVLLISIDGLRPADVAQAAQRGLNLPNLRRFITQGASATGVVGVLPTVTYPSHTTLITGVAPARHGVVSNTTFDPTQINQEGWYWYTSDITRPTLWDAARRAGLTTANVHWPVSVGANVTYNLPQIWRTGHGDDDKLVANLSTPGLLAQIGAHEGHYAPGINEDIDGDETRGRYAARLIATHRPGFMTVYLTALDHNQHVHGPDSAPAHAVLERIDAIVGRLVAAHIAAHRNGVVAVVSDHGFAPVDTALNLYRPFIDAGLIRLSPPDATGAVKVAGWDAVPWPSGGSIAVVLARPTDAALQARVRDLLARLKADPASRIERVIESDAIAQGGGNPQAAFYVNLGNGVMAAPWRGPGMPMLFPSPYKGMHGYFPDDVRMRSTLLLMGAGVPQGRDLGVVDMRQIAPTIARLMGTHLPDAEAPAVPF</sequence>
<dbReference type="Pfam" id="PF01663">
    <property type="entry name" value="Phosphodiest"/>
    <property type="match status" value="1"/>
</dbReference>
<keyword evidence="1" id="KW-0732">Signal</keyword>
<gene>
    <name evidence="2" type="ORF">GTZ99_11120</name>
</gene>
<dbReference type="PANTHER" id="PTHR10151:SF120">
    <property type="entry name" value="BIS(5'-ADENOSYL)-TRIPHOSPHATASE"/>
    <property type="match status" value="1"/>
</dbReference>
<accession>A0ABW9XEY9</accession>
<feature type="chain" id="PRO_5045342087" evidence="1">
    <location>
        <begin position="19"/>
        <end position="460"/>
    </location>
</feature>
<name>A0ABW9XEY9_9SPHN</name>
<dbReference type="Proteomes" id="UP000753724">
    <property type="component" value="Unassembled WGS sequence"/>
</dbReference>
<protein>
    <submittedName>
        <fullName evidence="2">Sulfatase-like hydrolase/transferase</fullName>
    </submittedName>
</protein>
<dbReference type="CDD" id="cd16018">
    <property type="entry name" value="Enpp"/>
    <property type="match status" value="1"/>
</dbReference>
<keyword evidence="3" id="KW-1185">Reference proteome</keyword>
<organism evidence="2 3">
    <name type="scientific">Novosphingobium ovatum</name>
    <dbReference type="NCBI Taxonomy" id="1908523"/>
    <lineage>
        <taxon>Bacteria</taxon>
        <taxon>Pseudomonadati</taxon>
        <taxon>Pseudomonadota</taxon>
        <taxon>Alphaproteobacteria</taxon>
        <taxon>Sphingomonadales</taxon>
        <taxon>Sphingomonadaceae</taxon>
        <taxon>Novosphingobium</taxon>
    </lineage>
</organism>
<comment type="caution">
    <text evidence="2">The sequence shown here is derived from an EMBL/GenBank/DDBJ whole genome shotgun (WGS) entry which is preliminary data.</text>
</comment>
<dbReference type="PANTHER" id="PTHR10151">
    <property type="entry name" value="ECTONUCLEOTIDE PYROPHOSPHATASE/PHOSPHODIESTERASE"/>
    <property type="match status" value="1"/>
</dbReference>
<dbReference type="Gene3D" id="3.40.720.10">
    <property type="entry name" value="Alkaline Phosphatase, subunit A"/>
    <property type="match status" value="1"/>
</dbReference>
<proteinExistence type="predicted"/>
<dbReference type="SUPFAM" id="SSF53649">
    <property type="entry name" value="Alkaline phosphatase-like"/>
    <property type="match status" value="1"/>
</dbReference>